<protein>
    <submittedName>
        <fullName evidence="1">Uncharacterized protein</fullName>
    </submittedName>
</protein>
<dbReference type="AlphaFoldDB" id="A0A0F9LG16"/>
<name>A0A0F9LG16_9ZZZZ</name>
<organism evidence="1">
    <name type="scientific">marine sediment metagenome</name>
    <dbReference type="NCBI Taxonomy" id="412755"/>
    <lineage>
        <taxon>unclassified sequences</taxon>
        <taxon>metagenomes</taxon>
        <taxon>ecological metagenomes</taxon>
    </lineage>
</organism>
<comment type="caution">
    <text evidence="1">The sequence shown here is derived from an EMBL/GenBank/DDBJ whole genome shotgun (WGS) entry which is preliminary data.</text>
</comment>
<gene>
    <name evidence="1" type="ORF">LCGC14_1218540</name>
</gene>
<dbReference type="EMBL" id="LAZR01006393">
    <property type="protein sequence ID" value="KKM92433.1"/>
    <property type="molecule type" value="Genomic_DNA"/>
</dbReference>
<proteinExistence type="predicted"/>
<sequence>MIDITITTNSEGRPEVFVRAETAVHQETPEKVAEAYNKTLAALYTKTFPPPVPNTG</sequence>
<evidence type="ECO:0000313" key="1">
    <source>
        <dbReference type="EMBL" id="KKM92433.1"/>
    </source>
</evidence>
<accession>A0A0F9LG16</accession>
<reference evidence="1" key="1">
    <citation type="journal article" date="2015" name="Nature">
        <title>Complex archaea that bridge the gap between prokaryotes and eukaryotes.</title>
        <authorList>
            <person name="Spang A."/>
            <person name="Saw J.H."/>
            <person name="Jorgensen S.L."/>
            <person name="Zaremba-Niedzwiedzka K."/>
            <person name="Martijn J."/>
            <person name="Lind A.E."/>
            <person name="van Eijk R."/>
            <person name="Schleper C."/>
            <person name="Guy L."/>
            <person name="Ettema T.J."/>
        </authorList>
    </citation>
    <scope>NUCLEOTIDE SEQUENCE</scope>
</reference>